<dbReference type="SUPFAM" id="SSF47413">
    <property type="entry name" value="lambda repressor-like DNA-binding domains"/>
    <property type="match status" value="1"/>
</dbReference>
<dbReference type="Gene3D" id="1.10.260.40">
    <property type="entry name" value="lambda repressor-like DNA-binding domains"/>
    <property type="match status" value="1"/>
</dbReference>
<protein>
    <submittedName>
        <fullName evidence="2">Helix-turn-helix transcriptional regulator</fullName>
    </submittedName>
</protein>
<dbReference type="Pfam" id="PF01381">
    <property type="entry name" value="HTH_3"/>
    <property type="match status" value="1"/>
</dbReference>
<dbReference type="AlphaFoldDB" id="A0A7X1NYN9"/>
<sequence length="87" mass="9568">MARAKEVKTLAEWREERGLTVQELADAVGLTRGSMGNYIKGRVEPGIRLAYRIADALGVEVTQIKDWQVERPVDPPPKSLAVIQPGA</sequence>
<name>A0A7X1NYN9_9DEIO</name>
<dbReference type="CDD" id="cd00093">
    <property type="entry name" value="HTH_XRE"/>
    <property type="match status" value="1"/>
</dbReference>
<dbReference type="GO" id="GO:0003677">
    <property type="term" value="F:DNA binding"/>
    <property type="evidence" value="ECO:0007669"/>
    <property type="project" value="InterPro"/>
</dbReference>
<dbReference type="InterPro" id="IPR010982">
    <property type="entry name" value="Lambda_DNA-bd_dom_sf"/>
</dbReference>
<dbReference type="InterPro" id="IPR001387">
    <property type="entry name" value="Cro/C1-type_HTH"/>
</dbReference>
<evidence type="ECO:0000259" key="1">
    <source>
        <dbReference type="PROSITE" id="PS50943"/>
    </source>
</evidence>
<reference evidence="2 3" key="1">
    <citation type="submission" date="2019-10" db="EMBL/GenBank/DDBJ databases">
        <title>Deinococcus sp. isolated from soil.</title>
        <authorList>
            <person name="Li Y."/>
            <person name="Wang J."/>
        </authorList>
    </citation>
    <scope>NUCLEOTIDE SEQUENCE [LARGE SCALE GENOMIC DNA]</scope>
    <source>
        <strain evidence="2 3">SDU3-2</strain>
    </source>
</reference>
<dbReference type="PROSITE" id="PS50943">
    <property type="entry name" value="HTH_CROC1"/>
    <property type="match status" value="1"/>
</dbReference>
<dbReference type="EMBL" id="WBSL01000018">
    <property type="protein sequence ID" value="MPY68236.1"/>
    <property type="molecule type" value="Genomic_DNA"/>
</dbReference>
<proteinExistence type="predicted"/>
<organism evidence="2 3">
    <name type="scientific">Deinococcus terrestris</name>
    <dbReference type="NCBI Taxonomy" id="2651870"/>
    <lineage>
        <taxon>Bacteria</taxon>
        <taxon>Thermotogati</taxon>
        <taxon>Deinococcota</taxon>
        <taxon>Deinococci</taxon>
        <taxon>Deinococcales</taxon>
        <taxon>Deinococcaceae</taxon>
        <taxon>Deinococcus</taxon>
    </lineage>
</organism>
<comment type="caution">
    <text evidence="2">The sequence shown here is derived from an EMBL/GenBank/DDBJ whole genome shotgun (WGS) entry which is preliminary data.</text>
</comment>
<evidence type="ECO:0000313" key="3">
    <source>
        <dbReference type="Proteomes" id="UP000484842"/>
    </source>
</evidence>
<dbReference type="SMART" id="SM00530">
    <property type="entry name" value="HTH_XRE"/>
    <property type="match status" value="1"/>
</dbReference>
<gene>
    <name evidence="2" type="ORF">F8S09_16390</name>
</gene>
<accession>A0A7X1NYN9</accession>
<keyword evidence="3" id="KW-1185">Reference proteome</keyword>
<dbReference type="Proteomes" id="UP000484842">
    <property type="component" value="Unassembled WGS sequence"/>
</dbReference>
<evidence type="ECO:0000313" key="2">
    <source>
        <dbReference type="EMBL" id="MPY68236.1"/>
    </source>
</evidence>
<feature type="domain" description="HTH cro/C1-type" evidence="1">
    <location>
        <begin position="10"/>
        <end position="64"/>
    </location>
</feature>
<dbReference type="RefSeq" id="WP_152872544.1">
    <property type="nucleotide sequence ID" value="NZ_WBSL01000018.1"/>
</dbReference>